<dbReference type="AlphaFoldDB" id="A0AAD1VQ73"/>
<feature type="compositionally biased region" description="Polar residues" evidence="1">
    <location>
        <begin position="60"/>
        <end position="82"/>
    </location>
</feature>
<proteinExistence type="predicted"/>
<name>A0AAD1VQ73_PELCU</name>
<dbReference type="EMBL" id="OW240913">
    <property type="protein sequence ID" value="CAH2245706.1"/>
    <property type="molecule type" value="Genomic_DNA"/>
</dbReference>
<dbReference type="Proteomes" id="UP001295444">
    <property type="component" value="Chromosome 02"/>
</dbReference>
<feature type="region of interest" description="Disordered" evidence="1">
    <location>
        <begin position="1"/>
        <end position="117"/>
    </location>
</feature>
<protein>
    <submittedName>
        <fullName evidence="2">Uncharacterized protein</fullName>
    </submittedName>
</protein>
<evidence type="ECO:0000256" key="1">
    <source>
        <dbReference type="SAM" id="MobiDB-lite"/>
    </source>
</evidence>
<feature type="compositionally biased region" description="Polar residues" evidence="1">
    <location>
        <begin position="90"/>
        <end position="108"/>
    </location>
</feature>
<evidence type="ECO:0000313" key="3">
    <source>
        <dbReference type="Proteomes" id="UP001295444"/>
    </source>
</evidence>
<organism evidence="2 3">
    <name type="scientific">Pelobates cultripes</name>
    <name type="common">Western spadefoot toad</name>
    <dbReference type="NCBI Taxonomy" id="61616"/>
    <lineage>
        <taxon>Eukaryota</taxon>
        <taxon>Metazoa</taxon>
        <taxon>Chordata</taxon>
        <taxon>Craniata</taxon>
        <taxon>Vertebrata</taxon>
        <taxon>Euteleostomi</taxon>
        <taxon>Amphibia</taxon>
        <taxon>Batrachia</taxon>
        <taxon>Anura</taxon>
        <taxon>Pelobatoidea</taxon>
        <taxon>Pelobatidae</taxon>
        <taxon>Pelobates</taxon>
    </lineage>
</organism>
<feature type="compositionally biased region" description="Polar residues" evidence="1">
    <location>
        <begin position="34"/>
        <end position="52"/>
    </location>
</feature>
<sequence>MDQQPITSRNKHRQVPANRKTKGGKQIKFPGHQQRMNNASFSHKPAQTTTAQKPRPRTATPETADSTAQEETPHQEAQQTLNAKDRGLQRNFSHYELQQQASRSAQGCGTSGGLKRN</sequence>
<evidence type="ECO:0000313" key="2">
    <source>
        <dbReference type="EMBL" id="CAH2245706.1"/>
    </source>
</evidence>
<feature type="compositionally biased region" description="Basic residues" evidence="1">
    <location>
        <begin position="9"/>
        <end position="25"/>
    </location>
</feature>
<reference evidence="2" key="1">
    <citation type="submission" date="2022-03" db="EMBL/GenBank/DDBJ databases">
        <authorList>
            <person name="Alioto T."/>
            <person name="Alioto T."/>
            <person name="Gomez Garrido J."/>
        </authorList>
    </citation>
    <scope>NUCLEOTIDE SEQUENCE</scope>
</reference>
<gene>
    <name evidence="2" type="ORF">PECUL_23A046584</name>
</gene>
<accession>A0AAD1VQ73</accession>
<keyword evidence="3" id="KW-1185">Reference proteome</keyword>